<keyword evidence="4" id="KW-0378">Hydrolase</keyword>
<feature type="domain" description="ATP-dependent helicase/deoxyribonuclease subunit B N-terminal" evidence="11">
    <location>
        <begin position="5"/>
        <end position="290"/>
    </location>
</feature>
<dbReference type="GO" id="GO:0003677">
    <property type="term" value="F:DNA binding"/>
    <property type="evidence" value="ECO:0007669"/>
    <property type="project" value="UniProtKB-KW"/>
</dbReference>
<dbReference type="Pfam" id="PF21445">
    <property type="entry name" value="ADDB_N"/>
    <property type="match status" value="1"/>
</dbReference>
<gene>
    <name evidence="12" type="ORF">RUMHYD_02728</name>
</gene>
<name>C0CPC7_BLAHS</name>
<keyword evidence="7" id="KW-0067">ATP-binding</keyword>
<evidence type="ECO:0000313" key="12">
    <source>
        <dbReference type="EMBL" id="EEG48365.1"/>
    </source>
</evidence>
<dbReference type="Proteomes" id="UP000003100">
    <property type="component" value="Unassembled WGS sequence"/>
</dbReference>
<evidence type="ECO:0000256" key="3">
    <source>
        <dbReference type="ARBA" id="ARBA00022763"/>
    </source>
</evidence>
<dbReference type="EMBL" id="ACBZ01000151">
    <property type="protein sequence ID" value="EEG48365.1"/>
    <property type="molecule type" value="Genomic_DNA"/>
</dbReference>
<keyword evidence="13" id="KW-1185">Reference proteome</keyword>
<protein>
    <submittedName>
        <fullName evidence="12">Uncharacterized protein</fullName>
    </submittedName>
</protein>
<evidence type="ECO:0000256" key="4">
    <source>
        <dbReference type="ARBA" id="ARBA00022801"/>
    </source>
</evidence>
<evidence type="ECO:0000256" key="5">
    <source>
        <dbReference type="ARBA" id="ARBA00022806"/>
    </source>
</evidence>
<sequence>MALQMILGNSGAGKSHFIYQKIIRESMEHPDRQYVILVPEQFTMQTQKRLVQMHPGGGILNIDVLSFERLAYRVFEEVGGDDAPLLEETGKSLVLQKIVQDKKKELPYLGVQMKKPGCIQEMKSLVSELMQYDVGEETLGELVKRSEDQALLHCKLQDIHRIYEGFREYLKERFLTGEEVPDVLCRVIEKSKKFQGGIFVLDGYTGFTPIQNKLIRELMLLGEQVYVTVTMDVKAQRLSGKYQLFSMSGKMRDQLLKLAGEARVAVEKEQWVLPGENSRFGKNPELNFLEQHLFRYHRVVYEREPQALALTRWENPLQEVKGTAAEILRLVREKGYRYGEIAVITGDLPSYGTYARQVFSQAQIPYFIDEKHSILMNPFVEFLRAAVEMIVDRFSYESCFRYLRCGMSSLSLEEIDELDNYVTALGIRGYSKWKETWVRLYPGLDEERILELNRYREQFLKEISWLVQGFRGGVKTVRERSCALYQFISDNEMQEKLKIQELEFAGRKDKAMEKEYAQIYGIVMRLLDKMVEILGDEKVSAREYQQLLEAGLTEAKVALIPPSSDQVLVGDMERTRLKEIKVLFFLGVNEGNIPKDSSRGGLLTQMDREFFQEEKIELAPDARELLGQSRFYLYLNLTKPQDFLYLSYSQANAKGEGLSAAYLVGTIQKLFPALRLRCGQGSSLEGLQRPSGSLDYFLEGLQEYEYGQETKVWRELYRWYQKDESYRPQVNRLVEAFFSENPQDRISKAVAKALYGEVSPYGATRLEQYAACAFAHFLRYGLQVTERVQYEFSGMDLGNVMHKALEIFARKVRDQRLSWGELSREDRERLVSESLQEVTEDYGNTILHSCARNEYLIRRTQRVLNRTAWALQEQLRRGDFQPEGFEVAFEGGRIDRVDICEDENKVYVKVMDYKTGNVSFDLVALYHGLQLQLMVYLDAALLVEQKKYPDREVIPAAIFYYNIKDPMIKASIEEDIGKVEQKILRELKVNGLVQSDPRGIEHLDVTMETLPLTKNKDGSFRKGSSVASLHQFGLLSDYVKGKIQNLRREILEGNAQAAPYQMDKKEACTYCPYRGICGFDQKIPGFFYRRLKNLEEKEVWEKLEEEVKSWV</sequence>
<keyword evidence="6" id="KW-0269">Exonuclease</keyword>
<dbReference type="PANTHER" id="PTHR30591">
    <property type="entry name" value="RECBCD ENZYME SUBUNIT RECC"/>
    <property type="match status" value="1"/>
</dbReference>
<keyword evidence="8" id="KW-0238">DNA-binding</keyword>
<feature type="domain" description="PD-(D/E)XK endonuclease-like" evidence="10">
    <location>
        <begin position="763"/>
        <end position="1077"/>
    </location>
</feature>
<proteinExistence type="predicted"/>
<dbReference type="AlphaFoldDB" id="C0CPC7"/>
<dbReference type="Pfam" id="PF12705">
    <property type="entry name" value="PDDEXK_1"/>
    <property type="match status" value="1"/>
</dbReference>
<dbReference type="PATRIC" id="fig|476272.21.peg.859"/>
<dbReference type="Gene3D" id="3.90.320.10">
    <property type="match status" value="1"/>
</dbReference>
<evidence type="ECO:0000256" key="9">
    <source>
        <dbReference type="ARBA" id="ARBA00023204"/>
    </source>
</evidence>
<evidence type="ECO:0000256" key="6">
    <source>
        <dbReference type="ARBA" id="ARBA00022839"/>
    </source>
</evidence>
<dbReference type="InterPro" id="IPR011604">
    <property type="entry name" value="PDDEXK-like_dom_sf"/>
</dbReference>
<evidence type="ECO:0000256" key="7">
    <source>
        <dbReference type="ARBA" id="ARBA00022840"/>
    </source>
</evidence>
<evidence type="ECO:0000256" key="8">
    <source>
        <dbReference type="ARBA" id="ARBA00023125"/>
    </source>
</evidence>
<comment type="caution">
    <text evidence="12">The sequence shown here is derived from an EMBL/GenBank/DDBJ whole genome shotgun (WGS) entry which is preliminary data.</text>
</comment>
<dbReference type="InterPro" id="IPR038726">
    <property type="entry name" value="PDDEXK_AddAB-type"/>
</dbReference>
<dbReference type="eggNOG" id="COG3857">
    <property type="taxonomic scope" value="Bacteria"/>
</dbReference>
<dbReference type="HOGENOM" id="CLU_007838_0_0_9"/>
<reference evidence="12 13" key="1">
    <citation type="submission" date="2009-01" db="EMBL/GenBank/DDBJ databases">
        <authorList>
            <person name="Fulton L."/>
            <person name="Clifton S."/>
            <person name="Fulton B."/>
            <person name="Xu J."/>
            <person name="Minx P."/>
            <person name="Pepin K.H."/>
            <person name="Johnson M."/>
            <person name="Bhonagiri V."/>
            <person name="Nash W.E."/>
            <person name="Mardis E.R."/>
            <person name="Wilson R.K."/>
        </authorList>
    </citation>
    <scope>NUCLEOTIDE SEQUENCE [LARGE SCALE GENOMIC DNA]</scope>
    <source>
        <strain evidence="13">DSM 10507 / JCM 14656 / S5a33</strain>
    </source>
</reference>
<keyword evidence="2" id="KW-0547">Nucleotide-binding</keyword>
<evidence type="ECO:0000256" key="1">
    <source>
        <dbReference type="ARBA" id="ARBA00022722"/>
    </source>
</evidence>
<evidence type="ECO:0000256" key="2">
    <source>
        <dbReference type="ARBA" id="ARBA00022741"/>
    </source>
</evidence>
<dbReference type="GO" id="GO:0004386">
    <property type="term" value="F:helicase activity"/>
    <property type="evidence" value="ECO:0007669"/>
    <property type="project" value="UniProtKB-KW"/>
</dbReference>
<keyword evidence="9" id="KW-0234">DNA repair</keyword>
<dbReference type="RefSeq" id="WP_005950320.1">
    <property type="nucleotide sequence ID" value="NZ_CP136423.1"/>
</dbReference>
<keyword evidence="5" id="KW-0347">Helicase</keyword>
<dbReference type="GeneID" id="86822700"/>
<accession>C0CPC7</accession>
<dbReference type="GO" id="GO:0005524">
    <property type="term" value="F:ATP binding"/>
    <property type="evidence" value="ECO:0007669"/>
    <property type="project" value="UniProtKB-KW"/>
</dbReference>
<dbReference type="InterPro" id="IPR027417">
    <property type="entry name" value="P-loop_NTPase"/>
</dbReference>
<dbReference type="SUPFAM" id="SSF52540">
    <property type="entry name" value="P-loop containing nucleoside triphosphate hydrolases"/>
    <property type="match status" value="1"/>
</dbReference>
<evidence type="ECO:0000259" key="11">
    <source>
        <dbReference type="Pfam" id="PF21445"/>
    </source>
</evidence>
<evidence type="ECO:0000313" key="13">
    <source>
        <dbReference type="Proteomes" id="UP000003100"/>
    </source>
</evidence>
<dbReference type="GO" id="GO:0004527">
    <property type="term" value="F:exonuclease activity"/>
    <property type="evidence" value="ECO:0007669"/>
    <property type="project" value="UniProtKB-KW"/>
</dbReference>
<organism evidence="12 13">
    <name type="scientific">Blautia hydrogenotrophica (strain DSM 10507 / JCM 14656 / S5a33)</name>
    <name type="common">Ruminococcus hydrogenotrophicus</name>
    <dbReference type="NCBI Taxonomy" id="476272"/>
    <lineage>
        <taxon>Bacteria</taxon>
        <taxon>Bacillati</taxon>
        <taxon>Bacillota</taxon>
        <taxon>Clostridia</taxon>
        <taxon>Lachnospirales</taxon>
        <taxon>Lachnospiraceae</taxon>
        <taxon>Blautia</taxon>
    </lineage>
</organism>
<keyword evidence="1" id="KW-0540">Nuclease</keyword>
<dbReference type="GO" id="GO:0006310">
    <property type="term" value="P:DNA recombination"/>
    <property type="evidence" value="ECO:0007669"/>
    <property type="project" value="TreeGrafter"/>
</dbReference>
<dbReference type="GO" id="GO:0006281">
    <property type="term" value="P:DNA repair"/>
    <property type="evidence" value="ECO:0007669"/>
    <property type="project" value="UniProtKB-KW"/>
</dbReference>
<evidence type="ECO:0000259" key="10">
    <source>
        <dbReference type="Pfam" id="PF12705"/>
    </source>
</evidence>
<dbReference type="InterPro" id="IPR049035">
    <property type="entry name" value="ADDB_N"/>
</dbReference>
<dbReference type="Gene3D" id="3.40.50.300">
    <property type="entry name" value="P-loop containing nucleotide triphosphate hydrolases"/>
    <property type="match status" value="4"/>
</dbReference>
<reference evidence="12 13" key="2">
    <citation type="submission" date="2009-02" db="EMBL/GenBank/DDBJ databases">
        <title>Draft genome sequence of Blautia hydrogenotrophica DSM 10507 (Ruminococcus hydrogenotrophicus DSM 10507).</title>
        <authorList>
            <person name="Sudarsanam P."/>
            <person name="Ley R."/>
            <person name="Guruge J."/>
            <person name="Turnbaugh P.J."/>
            <person name="Mahowald M."/>
            <person name="Liep D."/>
            <person name="Gordon J."/>
        </authorList>
    </citation>
    <scope>NUCLEOTIDE SEQUENCE [LARGE SCALE GENOMIC DNA]</scope>
    <source>
        <strain evidence="13">DSM 10507 / JCM 14656 / S5a33</strain>
    </source>
</reference>
<keyword evidence="3" id="KW-0227">DNA damage</keyword>
<dbReference type="PANTHER" id="PTHR30591:SF1">
    <property type="entry name" value="RECBCD ENZYME SUBUNIT RECC"/>
    <property type="match status" value="1"/>
</dbReference>